<proteinExistence type="inferred from homology"/>
<dbReference type="GO" id="GO:0016853">
    <property type="term" value="F:isomerase activity"/>
    <property type="evidence" value="ECO:0007669"/>
    <property type="project" value="UniProtKB-KW"/>
</dbReference>
<evidence type="ECO:0000313" key="4">
    <source>
        <dbReference type="EMBL" id="GER70981.1"/>
    </source>
</evidence>
<comment type="similarity">
    <text evidence="1">Belongs to the PhzF family.</text>
</comment>
<dbReference type="RefSeq" id="WP_151681483.1">
    <property type="nucleotide sequence ID" value="NZ_BKZP01000038.1"/>
</dbReference>
<reference evidence="4 5" key="1">
    <citation type="submission" date="2019-09" db="EMBL/GenBank/DDBJ databases">
        <title>Draft genome sequence of Bacillus sp. JC-7.</title>
        <authorList>
            <person name="Tanaka N."/>
            <person name="Shiwa Y."/>
            <person name="Fujita N."/>
            <person name="Tanasupawat S."/>
        </authorList>
    </citation>
    <scope>NUCLEOTIDE SEQUENCE [LARGE SCALE GENOMIC DNA]</scope>
    <source>
        <strain evidence="4 5">JC-7</strain>
    </source>
</reference>
<dbReference type="GO" id="GO:0005737">
    <property type="term" value="C:cytoplasm"/>
    <property type="evidence" value="ECO:0007669"/>
    <property type="project" value="TreeGrafter"/>
</dbReference>
<dbReference type="InterPro" id="IPR003719">
    <property type="entry name" value="Phenazine_PhzF-like"/>
</dbReference>
<dbReference type="PIRSF" id="PIRSF016184">
    <property type="entry name" value="PhzC_PhzF"/>
    <property type="match status" value="1"/>
</dbReference>
<comment type="caution">
    <text evidence="4">The sequence shown here is derived from an EMBL/GenBank/DDBJ whole genome shotgun (WGS) entry which is preliminary data.</text>
</comment>
<dbReference type="EMBL" id="BKZQ01000032">
    <property type="protein sequence ID" value="GER70981.1"/>
    <property type="molecule type" value="Genomic_DNA"/>
</dbReference>
<keyword evidence="5" id="KW-1185">Reference proteome</keyword>
<feature type="active site" evidence="3">
    <location>
        <position position="46"/>
    </location>
</feature>
<name>A0A5J4JGY6_9BACI</name>
<evidence type="ECO:0000256" key="1">
    <source>
        <dbReference type="ARBA" id="ARBA00008270"/>
    </source>
</evidence>
<evidence type="ECO:0000313" key="5">
    <source>
        <dbReference type="Proteomes" id="UP000391919"/>
    </source>
</evidence>
<dbReference type="Proteomes" id="UP000391919">
    <property type="component" value="Unassembled WGS sequence"/>
</dbReference>
<gene>
    <name evidence="4" type="ORF">BpJC7_22840</name>
</gene>
<dbReference type="Pfam" id="PF02567">
    <property type="entry name" value="PhzC-PhzF"/>
    <property type="match status" value="1"/>
</dbReference>
<dbReference type="NCBIfam" id="TIGR00654">
    <property type="entry name" value="PhzF_family"/>
    <property type="match status" value="1"/>
</dbReference>
<dbReference type="PANTHER" id="PTHR13774:SF17">
    <property type="entry name" value="PHENAZINE BIOSYNTHESIS-LIKE DOMAIN-CONTAINING PROTEIN"/>
    <property type="match status" value="1"/>
</dbReference>
<evidence type="ECO:0000256" key="2">
    <source>
        <dbReference type="ARBA" id="ARBA00023235"/>
    </source>
</evidence>
<sequence length="264" mass="29218">MKIPIYQIDAFTNEQFKGNPAAVCPLEEWIPDEIMQKIAAENNLSETAFFVQKGHEYELRWFTPAREVDLCGHATLATAFVVFTYLDPAAAQIQFHTKSGVLEVSRDGSLLSMVFPALEGEKCGAPKALIRGLGKVPKEVYKSRDYLAVFETEQDILGLSPDMEELKKLDSFGVIVTAKGSEADFVSRLFAPKDGIDEDPVTGSAHCTLVPYWKKVLKKNEFTALQLSERGGKLYCMDLGDKVKISGKAVPYLEGNICISYFGS</sequence>
<organism evidence="4 5">
    <name type="scientific">Weizmannia acidilactici</name>
    <dbReference type="NCBI Taxonomy" id="2607726"/>
    <lineage>
        <taxon>Bacteria</taxon>
        <taxon>Bacillati</taxon>
        <taxon>Bacillota</taxon>
        <taxon>Bacilli</taxon>
        <taxon>Bacillales</taxon>
        <taxon>Bacillaceae</taxon>
        <taxon>Heyndrickxia</taxon>
    </lineage>
</organism>
<dbReference type="Gene3D" id="3.10.310.10">
    <property type="entry name" value="Diaminopimelate Epimerase, Chain A, domain 1"/>
    <property type="match status" value="2"/>
</dbReference>
<dbReference type="PANTHER" id="PTHR13774">
    <property type="entry name" value="PHENAZINE BIOSYNTHESIS PROTEIN"/>
    <property type="match status" value="1"/>
</dbReference>
<dbReference type="SUPFAM" id="SSF54506">
    <property type="entry name" value="Diaminopimelate epimerase-like"/>
    <property type="match status" value="1"/>
</dbReference>
<accession>A0A5J4JGY6</accession>
<keyword evidence="2 4" id="KW-0413">Isomerase</keyword>
<dbReference type="AlphaFoldDB" id="A0A5J4JGY6"/>
<evidence type="ECO:0000256" key="3">
    <source>
        <dbReference type="PIRSR" id="PIRSR016184-1"/>
    </source>
</evidence>
<protein>
    <submittedName>
        <fullName evidence="4">Isomerase</fullName>
    </submittedName>
</protein>